<dbReference type="EMBL" id="JAVUPU010000003">
    <property type="protein sequence ID" value="MDT9598843.1"/>
    <property type="molecule type" value="Genomic_DNA"/>
</dbReference>
<dbReference type="PANTHER" id="PTHR35175">
    <property type="entry name" value="DUF1289 DOMAIN-CONTAINING PROTEIN"/>
    <property type="match status" value="1"/>
</dbReference>
<dbReference type="RefSeq" id="WP_315725240.1">
    <property type="nucleotide sequence ID" value="NZ_JAVUPU010000003.1"/>
</dbReference>
<organism evidence="1 2">
    <name type="scientific">Sphingosinicella rhizophila</name>
    <dbReference type="NCBI Taxonomy" id="3050082"/>
    <lineage>
        <taxon>Bacteria</taxon>
        <taxon>Pseudomonadati</taxon>
        <taxon>Pseudomonadota</taxon>
        <taxon>Alphaproteobacteria</taxon>
        <taxon>Sphingomonadales</taxon>
        <taxon>Sphingosinicellaceae</taxon>
        <taxon>Sphingosinicella</taxon>
    </lineage>
</organism>
<dbReference type="Pfam" id="PF06945">
    <property type="entry name" value="DUF1289"/>
    <property type="match status" value="1"/>
</dbReference>
<evidence type="ECO:0000313" key="1">
    <source>
        <dbReference type="EMBL" id="MDT9598843.1"/>
    </source>
</evidence>
<accession>A0ABU3Q786</accession>
<reference evidence="1 2" key="1">
    <citation type="submission" date="2023-05" db="EMBL/GenBank/DDBJ databases">
        <authorList>
            <person name="Guo Y."/>
        </authorList>
    </citation>
    <scope>NUCLEOTIDE SEQUENCE [LARGE SCALE GENOMIC DNA]</scope>
    <source>
        <strain evidence="1 2">GR2756</strain>
    </source>
</reference>
<dbReference type="PANTHER" id="PTHR35175:SF2">
    <property type="entry name" value="DUF1289 DOMAIN-CONTAINING PROTEIN"/>
    <property type="match status" value="1"/>
</dbReference>
<name>A0ABU3Q786_9SPHN</name>
<protein>
    <submittedName>
        <fullName evidence="1">DUF1289 domain-containing protein</fullName>
    </submittedName>
</protein>
<dbReference type="InterPro" id="IPR010710">
    <property type="entry name" value="DUF1289"/>
</dbReference>
<keyword evidence="2" id="KW-1185">Reference proteome</keyword>
<gene>
    <name evidence="1" type="ORF">RQX22_07775</name>
</gene>
<proteinExistence type="predicted"/>
<dbReference type="Proteomes" id="UP001259572">
    <property type="component" value="Unassembled WGS sequence"/>
</dbReference>
<comment type="caution">
    <text evidence="1">The sequence shown here is derived from an EMBL/GenBank/DDBJ whole genome shotgun (WGS) entry which is preliminary data.</text>
</comment>
<sequence length="66" mass="7391">MNRMTSPCIGICVMDEHSGYCLGCARTLGEIAEWSMANPSRRQQIISTLPSRRRSMAGRFQGRAED</sequence>
<evidence type="ECO:0000313" key="2">
    <source>
        <dbReference type="Proteomes" id="UP001259572"/>
    </source>
</evidence>